<evidence type="ECO:0000313" key="1">
    <source>
        <dbReference type="EMBL" id="VVD02457.1"/>
    </source>
</evidence>
<dbReference type="Proteomes" id="UP000324832">
    <property type="component" value="Unassembled WGS sequence"/>
</dbReference>
<gene>
    <name evidence="1" type="ORF">LSINAPIS_LOCUS12672</name>
</gene>
<sequence>MASTANLLYQCLIGMQCNDFAIVAADKNYNQSILVMKDDLGDIAQFTQFVVRNMKLYSLRNGYQLDTAAAVHFTRTNMADVLRTGKGGELYTVDFLASCVRLPFAAHGFAGQLSVGILSQYYRPDLREEEAYKLIKLCVREIHRRLIINLPNFGVKSISKDGIKILPPIRPASFDK</sequence>
<dbReference type="EMBL" id="FZQP02006110">
    <property type="protein sequence ID" value="VVD02457.1"/>
    <property type="molecule type" value="Genomic_DNA"/>
</dbReference>
<name>A0A5E4QZ05_9NEOP</name>
<evidence type="ECO:0008006" key="3">
    <source>
        <dbReference type="Google" id="ProtNLM"/>
    </source>
</evidence>
<dbReference type="GO" id="GO:0051603">
    <property type="term" value="P:proteolysis involved in protein catabolic process"/>
    <property type="evidence" value="ECO:0007669"/>
    <property type="project" value="InterPro"/>
</dbReference>
<reference evidence="1 2" key="1">
    <citation type="submission" date="2017-07" db="EMBL/GenBank/DDBJ databases">
        <authorList>
            <person name="Talla V."/>
            <person name="Backstrom N."/>
        </authorList>
    </citation>
    <scope>NUCLEOTIDE SEQUENCE [LARGE SCALE GENOMIC DNA]</scope>
</reference>
<protein>
    <recommendedName>
        <fullName evidence="3">Proteasome subunit beta</fullName>
    </recommendedName>
</protein>
<evidence type="ECO:0000313" key="2">
    <source>
        <dbReference type="Proteomes" id="UP000324832"/>
    </source>
</evidence>
<dbReference type="GO" id="GO:0005839">
    <property type="term" value="C:proteasome core complex"/>
    <property type="evidence" value="ECO:0007669"/>
    <property type="project" value="InterPro"/>
</dbReference>
<dbReference type="AlphaFoldDB" id="A0A5E4QZ05"/>
<dbReference type="InterPro" id="IPR001353">
    <property type="entry name" value="Proteasome_sua/b"/>
</dbReference>
<dbReference type="InterPro" id="IPR029055">
    <property type="entry name" value="Ntn_hydrolases_N"/>
</dbReference>
<proteinExistence type="predicted"/>
<dbReference type="Gene3D" id="3.60.20.10">
    <property type="entry name" value="Glutamine Phosphoribosylpyrophosphate, subunit 1, domain 1"/>
    <property type="match status" value="1"/>
</dbReference>
<keyword evidence="2" id="KW-1185">Reference proteome</keyword>
<dbReference type="SUPFAM" id="SSF56235">
    <property type="entry name" value="N-terminal nucleophile aminohydrolases (Ntn hydrolases)"/>
    <property type="match status" value="1"/>
</dbReference>
<dbReference type="Pfam" id="PF00227">
    <property type="entry name" value="Proteasome"/>
    <property type="match status" value="1"/>
</dbReference>
<accession>A0A5E4QZ05</accession>
<organism evidence="1 2">
    <name type="scientific">Leptidea sinapis</name>
    <dbReference type="NCBI Taxonomy" id="189913"/>
    <lineage>
        <taxon>Eukaryota</taxon>
        <taxon>Metazoa</taxon>
        <taxon>Ecdysozoa</taxon>
        <taxon>Arthropoda</taxon>
        <taxon>Hexapoda</taxon>
        <taxon>Insecta</taxon>
        <taxon>Pterygota</taxon>
        <taxon>Neoptera</taxon>
        <taxon>Endopterygota</taxon>
        <taxon>Lepidoptera</taxon>
        <taxon>Glossata</taxon>
        <taxon>Ditrysia</taxon>
        <taxon>Papilionoidea</taxon>
        <taxon>Pieridae</taxon>
        <taxon>Dismorphiinae</taxon>
        <taxon>Leptidea</taxon>
    </lineage>
</organism>